<feature type="region of interest" description="Disordered" evidence="3">
    <location>
        <begin position="229"/>
        <end position="249"/>
    </location>
</feature>
<evidence type="ECO:0000256" key="1">
    <source>
        <dbReference type="ARBA" id="ARBA00004613"/>
    </source>
</evidence>
<comment type="subcellular location">
    <subcellularLocation>
        <location evidence="1">Secreted</location>
    </subcellularLocation>
</comment>
<dbReference type="Gene3D" id="2.150.10.10">
    <property type="entry name" value="Serralysin-like metalloprotease, C-terminal"/>
    <property type="match status" value="4"/>
</dbReference>
<sequence length="538" mass="52048">MAVFSVLNGTGLNGAGIQFGTLSQIASSGIAGIPIITPLIGTVSFNDTGVLSITGAAMSFIFPNTFGGTVNSLTYSKPGITPIFSITGMSTPLADVASGFLTPGGELAALAIIFSGADTITGSSQADFLIGFDGADTINGGDGNDTLRGGAGGDTLNGGNGSDFANYQGSSQEVFVDIQSNLLFSGDATGDTLISIENLYGSSFGDTLSGDGGSNIIGGENGADLIDGRGGDDGLGGEAGDDILNGRDGNDRLVGGDGADTITGDNGNDSVDGGIGNDGAFGGAGNDILYGGDGDDTLDGGDDNDVLQGAVGIDTLTGGAGADTLYGGDGGDTLDGGDGNDVLIGGAGIDGLTGGAGIDTAYYAASASAVTVDLAAGTGLGGDAQGDTLTGVEQVVGSAFNDVLRGDAGANTLWGLAGDDTLTGRAGGDLLKGGAGNDTFAYAVIGDSTVAAGGKDVIADFTTGDKIDLSAIDANGAGPGNGAFIFGTGAFTGVAGELRVVTIGGVQLVAADTTGDRQIDFAINVISDHALTAADFTL</sequence>
<keyword evidence="5" id="KW-1185">Reference proteome</keyword>
<name>A0ABU1JPE9_9PROT</name>
<dbReference type="PANTHER" id="PTHR38340:SF1">
    <property type="entry name" value="S-LAYER PROTEIN"/>
    <property type="match status" value="1"/>
</dbReference>
<dbReference type="InterPro" id="IPR018511">
    <property type="entry name" value="Hemolysin-typ_Ca-bd_CS"/>
</dbReference>
<accession>A0ABU1JPE9</accession>
<dbReference type="PRINTS" id="PR00313">
    <property type="entry name" value="CABNDNGRPT"/>
</dbReference>
<dbReference type="InterPro" id="IPR050557">
    <property type="entry name" value="RTX_toxin/Mannuronan_C5-epim"/>
</dbReference>
<dbReference type="InterPro" id="IPR001343">
    <property type="entry name" value="Hemolysn_Ca-bd"/>
</dbReference>
<dbReference type="RefSeq" id="WP_309794961.1">
    <property type="nucleotide sequence ID" value="NZ_JAVDPW010000005.1"/>
</dbReference>
<organism evidence="4 5">
    <name type="scientific">Inquilinus ginsengisoli</name>
    <dbReference type="NCBI Taxonomy" id="363840"/>
    <lineage>
        <taxon>Bacteria</taxon>
        <taxon>Pseudomonadati</taxon>
        <taxon>Pseudomonadota</taxon>
        <taxon>Alphaproteobacteria</taxon>
        <taxon>Rhodospirillales</taxon>
        <taxon>Rhodospirillaceae</taxon>
        <taxon>Inquilinus</taxon>
    </lineage>
</organism>
<dbReference type="Pfam" id="PF00353">
    <property type="entry name" value="HemolysinCabind"/>
    <property type="match status" value="5"/>
</dbReference>
<evidence type="ECO:0000313" key="5">
    <source>
        <dbReference type="Proteomes" id="UP001262410"/>
    </source>
</evidence>
<evidence type="ECO:0000256" key="2">
    <source>
        <dbReference type="ARBA" id="ARBA00022525"/>
    </source>
</evidence>
<dbReference type="InterPro" id="IPR011049">
    <property type="entry name" value="Serralysin-like_metalloprot_C"/>
</dbReference>
<gene>
    <name evidence="4" type="ORF">E9232_003021</name>
</gene>
<comment type="caution">
    <text evidence="4">The sequence shown here is derived from an EMBL/GenBank/DDBJ whole genome shotgun (WGS) entry which is preliminary data.</text>
</comment>
<dbReference type="PANTHER" id="PTHR38340">
    <property type="entry name" value="S-LAYER PROTEIN"/>
    <property type="match status" value="1"/>
</dbReference>
<dbReference type="SUPFAM" id="SSF51120">
    <property type="entry name" value="beta-Roll"/>
    <property type="match status" value="3"/>
</dbReference>
<keyword evidence="2" id="KW-0964">Secreted</keyword>
<protein>
    <submittedName>
        <fullName evidence="4">Ca2+-binding RTX toxin-like protein</fullName>
    </submittedName>
</protein>
<dbReference type="Proteomes" id="UP001262410">
    <property type="component" value="Unassembled WGS sequence"/>
</dbReference>
<proteinExistence type="predicted"/>
<reference evidence="4 5" key="1">
    <citation type="submission" date="2023-07" db="EMBL/GenBank/DDBJ databases">
        <title>Sorghum-associated microbial communities from plants grown in Nebraska, USA.</title>
        <authorList>
            <person name="Schachtman D."/>
        </authorList>
    </citation>
    <scope>NUCLEOTIDE SEQUENCE [LARGE SCALE GENOMIC DNA]</scope>
    <source>
        <strain evidence="4 5">584</strain>
    </source>
</reference>
<dbReference type="EMBL" id="JAVDPW010000005">
    <property type="protein sequence ID" value="MDR6290495.1"/>
    <property type="molecule type" value="Genomic_DNA"/>
</dbReference>
<evidence type="ECO:0000313" key="4">
    <source>
        <dbReference type="EMBL" id="MDR6290495.1"/>
    </source>
</evidence>
<evidence type="ECO:0000256" key="3">
    <source>
        <dbReference type="SAM" id="MobiDB-lite"/>
    </source>
</evidence>
<dbReference type="PROSITE" id="PS00330">
    <property type="entry name" value="HEMOLYSIN_CALCIUM"/>
    <property type="match status" value="7"/>
</dbReference>